<evidence type="ECO:0000313" key="2">
    <source>
        <dbReference type="EMBL" id="GEU65390.1"/>
    </source>
</evidence>
<keyword evidence="1" id="KW-0175">Coiled coil</keyword>
<dbReference type="AlphaFoldDB" id="A0A6L2LVU9"/>
<gene>
    <name evidence="2" type="ORF">Tci_037368</name>
</gene>
<sequence>MPRKIPKKICYNLDHPSKVLSMQEDDSEVQEVIEVVTTAKLITDVVTAATSQVSAVSATISTAKPSIPAAALTVVVAYTRRRKGVIIRDPEEELSSKTPAETPGLKDKGKGILVETLKPMKKRIKLSWMQNMQGSCIKGKEMEEQGQEIIKSINETPAQKAAKRRKLNEEAQEAKELKKQLEIVNDEDDDVFADATPFGRKVPVVDYQIVMINNKPRYKIIKADETHQLYITTNFILLVERRYLLSKFTLEQLVNVARLQVEEESEMSLELLRFTRQQLQEYR</sequence>
<accession>A0A6L2LVU9</accession>
<dbReference type="EMBL" id="BKCJ010005191">
    <property type="protein sequence ID" value="GEU65390.1"/>
    <property type="molecule type" value="Genomic_DNA"/>
</dbReference>
<name>A0A6L2LVU9_TANCI</name>
<feature type="coiled-coil region" evidence="1">
    <location>
        <begin position="160"/>
        <end position="187"/>
    </location>
</feature>
<organism evidence="2">
    <name type="scientific">Tanacetum cinerariifolium</name>
    <name type="common">Dalmatian daisy</name>
    <name type="synonym">Chrysanthemum cinerariifolium</name>
    <dbReference type="NCBI Taxonomy" id="118510"/>
    <lineage>
        <taxon>Eukaryota</taxon>
        <taxon>Viridiplantae</taxon>
        <taxon>Streptophyta</taxon>
        <taxon>Embryophyta</taxon>
        <taxon>Tracheophyta</taxon>
        <taxon>Spermatophyta</taxon>
        <taxon>Magnoliopsida</taxon>
        <taxon>eudicotyledons</taxon>
        <taxon>Gunneridae</taxon>
        <taxon>Pentapetalae</taxon>
        <taxon>asterids</taxon>
        <taxon>campanulids</taxon>
        <taxon>Asterales</taxon>
        <taxon>Asteraceae</taxon>
        <taxon>Asteroideae</taxon>
        <taxon>Anthemideae</taxon>
        <taxon>Anthemidinae</taxon>
        <taxon>Tanacetum</taxon>
    </lineage>
</organism>
<proteinExistence type="predicted"/>
<evidence type="ECO:0000256" key="1">
    <source>
        <dbReference type="SAM" id="Coils"/>
    </source>
</evidence>
<reference evidence="2" key="1">
    <citation type="journal article" date="2019" name="Sci. Rep.">
        <title>Draft genome of Tanacetum cinerariifolium, the natural source of mosquito coil.</title>
        <authorList>
            <person name="Yamashiro T."/>
            <person name="Shiraishi A."/>
            <person name="Satake H."/>
            <person name="Nakayama K."/>
        </authorList>
    </citation>
    <scope>NUCLEOTIDE SEQUENCE</scope>
</reference>
<protein>
    <submittedName>
        <fullName evidence="2">Uncharacterized protein</fullName>
    </submittedName>
</protein>
<comment type="caution">
    <text evidence="2">The sequence shown here is derived from an EMBL/GenBank/DDBJ whole genome shotgun (WGS) entry which is preliminary data.</text>
</comment>